<dbReference type="HOGENOM" id="CLU_1235141_0_0_1"/>
<evidence type="ECO:0000256" key="1">
    <source>
        <dbReference type="SAM" id="MobiDB-lite"/>
    </source>
</evidence>
<dbReference type="OrthoDB" id="3268298at2759"/>
<sequence length="248" mass="27624">MDYPATGTHSSLISPLTGLNLGAFDHLAMPPASTSYAHLDYRKHPRQQAGPHLESYYLPHDFQFSWSLPHAHQHTFHGSAFASPPDTTNHWPWPWAAPPHTSGNFPTHNSWAHCPPRSHFVPENHFPASPADSCITSASDVTASPIPSTHPAIPLLAPKPLPYHSPTFLQFDLPDEDEDLSHPPYIRPAKRKRVEEDSEGASCLHARSKRRASEVTALPWQTRAAPINHSSRRQSLPSTSVTSTRHRR</sequence>
<accession>A0A067Q0P2</accession>
<evidence type="ECO:0000313" key="2">
    <source>
        <dbReference type="EMBL" id="KDQ60648.1"/>
    </source>
</evidence>
<dbReference type="EMBL" id="KL197713">
    <property type="protein sequence ID" value="KDQ60648.1"/>
    <property type="molecule type" value="Genomic_DNA"/>
</dbReference>
<evidence type="ECO:0000313" key="3">
    <source>
        <dbReference type="Proteomes" id="UP000027265"/>
    </source>
</evidence>
<dbReference type="InParanoid" id="A0A067Q0P2"/>
<feature type="compositionally biased region" description="Polar residues" evidence="1">
    <location>
        <begin position="233"/>
        <end position="248"/>
    </location>
</feature>
<feature type="region of interest" description="Disordered" evidence="1">
    <location>
        <begin position="176"/>
        <end position="248"/>
    </location>
</feature>
<dbReference type="AlphaFoldDB" id="A0A067Q0P2"/>
<name>A0A067Q0P2_9AGAM</name>
<reference evidence="3" key="1">
    <citation type="journal article" date="2014" name="Proc. Natl. Acad. Sci. U.S.A.">
        <title>Extensive sampling of basidiomycete genomes demonstrates inadequacy of the white-rot/brown-rot paradigm for wood decay fungi.</title>
        <authorList>
            <person name="Riley R."/>
            <person name="Salamov A.A."/>
            <person name="Brown D.W."/>
            <person name="Nagy L.G."/>
            <person name="Floudas D."/>
            <person name="Held B.W."/>
            <person name="Levasseur A."/>
            <person name="Lombard V."/>
            <person name="Morin E."/>
            <person name="Otillar R."/>
            <person name="Lindquist E.A."/>
            <person name="Sun H."/>
            <person name="LaButti K.M."/>
            <person name="Schmutz J."/>
            <person name="Jabbour D."/>
            <person name="Luo H."/>
            <person name="Baker S.E."/>
            <person name="Pisabarro A.G."/>
            <person name="Walton J.D."/>
            <person name="Blanchette R.A."/>
            <person name="Henrissat B."/>
            <person name="Martin F."/>
            <person name="Cullen D."/>
            <person name="Hibbett D.S."/>
            <person name="Grigoriev I.V."/>
        </authorList>
    </citation>
    <scope>NUCLEOTIDE SEQUENCE [LARGE SCALE GENOMIC DNA]</scope>
    <source>
        <strain evidence="3">MUCL 33604</strain>
    </source>
</reference>
<protein>
    <submittedName>
        <fullName evidence="2">Uncharacterized protein</fullName>
    </submittedName>
</protein>
<keyword evidence="3" id="KW-1185">Reference proteome</keyword>
<dbReference type="Proteomes" id="UP000027265">
    <property type="component" value="Unassembled WGS sequence"/>
</dbReference>
<proteinExistence type="predicted"/>
<gene>
    <name evidence="2" type="ORF">JAAARDRAFT_31617</name>
</gene>
<organism evidence="2 3">
    <name type="scientific">Jaapia argillacea MUCL 33604</name>
    <dbReference type="NCBI Taxonomy" id="933084"/>
    <lineage>
        <taxon>Eukaryota</taxon>
        <taxon>Fungi</taxon>
        <taxon>Dikarya</taxon>
        <taxon>Basidiomycota</taxon>
        <taxon>Agaricomycotina</taxon>
        <taxon>Agaricomycetes</taxon>
        <taxon>Agaricomycetidae</taxon>
        <taxon>Jaapiales</taxon>
        <taxon>Jaapiaceae</taxon>
        <taxon>Jaapia</taxon>
    </lineage>
</organism>